<evidence type="ECO:0000313" key="1">
    <source>
        <dbReference type="EMBL" id="SET86414.1"/>
    </source>
</evidence>
<protein>
    <recommendedName>
        <fullName evidence="3">Peptidyl-prolyl cis-trans isomerase</fullName>
    </recommendedName>
</protein>
<proteinExistence type="predicted"/>
<evidence type="ECO:0000313" key="2">
    <source>
        <dbReference type="Proteomes" id="UP000199095"/>
    </source>
</evidence>
<evidence type="ECO:0008006" key="3">
    <source>
        <dbReference type="Google" id="ProtNLM"/>
    </source>
</evidence>
<reference evidence="2" key="1">
    <citation type="submission" date="2016-10" db="EMBL/GenBank/DDBJ databases">
        <authorList>
            <person name="Varghese N."/>
            <person name="Submissions S."/>
        </authorList>
    </citation>
    <scope>NUCLEOTIDE SEQUENCE [LARGE SCALE GENOMIC DNA]</scope>
    <source>
        <strain evidence="2">CGMCC 1.3566</strain>
    </source>
</reference>
<sequence length="163" mass="18644">MIVQLAGNVKFPLTLDASVWIFDDRKVEFDKAFQDHTAQETDEEEELEKASNRWNREVYQQKLNPPVNKSISKFERKKILDSTYVMNIKPFLETAEVNESATSALLETNHGEEEISLDTLENGYFLFAVDGKPVKEDGPLHFYFGDESNKNTPIKGITGIKIK</sequence>
<gene>
    <name evidence="1" type="ORF">SAMN05421676_109135</name>
</gene>
<organism evidence="1 2">
    <name type="scientific">Salinibacillus kushneri</name>
    <dbReference type="NCBI Taxonomy" id="237682"/>
    <lineage>
        <taxon>Bacteria</taxon>
        <taxon>Bacillati</taxon>
        <taxon>Bacillota</taxon>
        <taxon>Bacilli</taxon>
        <taxon>Bacillales</taxon>
        <taxon>Bacillaceae</taxon>
        <taxon>Salinibacillus</taxon>
    </lineage>
</organism>
<dbReference type="STRING" id="237682.SAMN05421676_109135"/>
<dbReference type="OrthoDB" id="2404998at2"/>
<accession>A0A1I0HQY6</accession>
<name>A0A1I0HQY6_9BACI</name>
<dbReference type="AlphaFoldDB" id="A0A1I0HQY6"/>
<dbReference type="EMBL" id="FOHJ01000009">
    <property type="protein sequence ID" value="SET86414.1"/>
    <property type="molecule type" value="Genomic_DNA"/>
</dbReference>
<dbReference type="Proteomes" id="UP000199095">
    <property type="component" value="Unassembled WGS sequence"/>
</dbReference>
<keyword evidence="2" id="KW-1185">Reference proteome</keyword>